<feature type="transmembrane region" description="Helical" evidence="1">
    <location>
        <begin position="546"/>
        <end position="571"/>
    </location>
</feature>
<comment type="caution">
    <text evidence="4">The sequence shown here is derived from an EMBL/GenBank/DDBJ whole genome shotgun (WGS) entry which is preliminary data.</text>
</comment>
<feature type="chain" id="PRO_5024464137" description="Beta-lactamase-related domain-containing protein" evidence="2">
    <location>
        <begin position="28"/>
        <end position="613"/>
    </location>
</feature>
<keyword evidence="1" id="KW-1133">Transmembrane helix</keyword>
<evidence type="ECO:0000256" key="1">
    <source>
        <dbReference type="SAM" id="Phobius"/>
    </source>
</evidence>
<gene>
    <name evidence="4" type="ORF">CWB73_08185</name>
</gene>
<dbReference type="InterPro" id="IPR050491">
    <property type="entry name" value="AmpC-like"/>
</dbReference>
<accession>A0A5S3YVM1</accession>
<organism evidence="4 5">
    <name type="scientific">Pseudoalteromonas phenolica</name>
    <dbReference type="NCBI Taxonomy" id="161398"/>
    <lineage>
        <taxon>Bacteria</taxon>
        <taxon>Pseudomonadati</taxon>
        <taxon>Pseudomonadota</taxon>
        <taxon>Gammaproteobacteria</taxon>
        <taxon>Alteromonadales</taxon>
        <taxon>Pseudoalteromonadaceae</taxon>
        <taxon>Pseudoalteromonas</taxon>
    </lineage>
</organism>
<proteinExistence type="predicted"/>
<dbReference type="OrthoDB" id="119951at2"/>
<reference evidence="5" key="2">
    <citation type="submission" date="2019-06" db="EMBL/GenBank/DDBJ databases">
        <title>Co-occurence of chitin degradation, pigmentation and bioactivity in marine Pseudoalteromonas.</title>
        <authorList>
            <person name="Sonnenschein E.C."/>
            <person name="Bech P.K."/>
        </authorList>
    </citation>
    <scope>NUCLEOTIDE SEQUENCE [LARGE SCALE GENOMIC DNA]</scope>
    <source>
        <strain evidence="5">S1189</strain>
    </source>
</reference>
<dbReference type="PANTHER" id="PTHR46825:SF9">
    <property type="entry name" value="BETA-LACTAMASE-RELATED DOMAIN-CONTAINING PROTEIN"/>
    <property type="match status" value="1"/>
</dbReference>
<keyword evidence="2" id="KW-0732">Signal</keyword>
<feature type="signal peptide" evidence="2">
    <location>
        <begin position="1"/>
        <end position="27"/>
    </location>
</feature>
<dbReference type="Pfam" id="PF00144">
    <property type="entry name" value="Beta-lactamase"/>
    <property type="match status" value="1"/>
</dbReference>
<dbReference type="Proteomes" id="UP000307362">
    <property type="component" value="Unassembled WGS sequence"/>
</dbReference>
<keyword evidence="1" id="KW-0472">Membrane</keyword>
<feature type="transmembrane region" description="Helical" evidence="1">
    <location>
        <begin position="520"/>
        <end position="540"/>
    </location>
</feature>
<dbReference type="InterPro" id="IPR001466">
    <property type="entry name" value="Beta-lactam-related"/>
</dbReference>
<dbReference type="AlphaFoldDB" id="A0A5S3YVM1"/>
<keyword evidence="1" id="KW-0812">Transmembrane</keyword>
<evidence type="ECO:0000313" key="5">
    <source>
        <dbReference type="Proteomes" id="UP000307362"/>
    </source>
</evidence>
<evidence type="ECO:0000256" key="2">
    <source>
        <dbReference type="SAM" id="SignalP"/>
    </source>
</evidence>
<feature type="domain" description="Beta-lactamase-related" evidence="3">
    <location>
        <begin position="37"/>
        <end position="355"/>
    </location>
</feature>
<dbReference type="EMBL" id="PNCM01000015">
    <property type="protein sequence ID" value="TMP81541.1"/>
    <property type="molecule type" value="Genomic_DNA"/>
</dbReference>
<dbReference type="InterPro" id="IPR012338">
    <property type="entry name" value="Beta-lactam/transpept-like"/>
</dbReference>
<evidence type="ECO:0000259" key="3">
    <source>
        <dbReference type="Pfam" id="PF00144"/>
    </source>
</evidence>
<protein>
    <recommendedName>
        <fullName evidence="3">Beta-lactamase-related domain-containing protein</fullName>
    </recommendedName>
</protein>
<feature type="transmembrane region" description="Helical" evidence="1">
    <location>
        <begin position="583"/>
        <end position="603"/>
    </location>
</feature>
<feature type="transmembrane region" description="Helical" evidence="1">
    <location>
        <begin position="481"/>
        <end position="500"/>
    </location>
</feature>
<dbReference type="PANTHER" id="PTHR46825">
    <property type="entry name" value="D-ALANYL-D-ALANINE-CARBOXYPEPTIDASE/ENDOPEPTIDASE AMPH"/>
    <property type="match status" value="1"/>
</dbReference>
<dbReference type="RefSeq" id="WP_138567199.1">
    <property type="nucleotide sequence ID" value="NZ_PNCM01000015.1"/>
</dbReference>
<reference evidence="4 5" key="1">
    <citation type="submission" date="2017-12" db="EMBL/GenBank/DDBJ databases">
        <authorList>
            <person name="Paulsen S."/>
            <person name="Gram L.K."/>
        </authorList>
    </citation>
    <scope>NUCLEOTIDE SEQUENCE [LARGE SCALE GENOMIC DNA]</scope>
    <source>
        <strain evidence="4 5">S1189</strain>
    </source>
</reference>
<sequence>MKFVIHAINQSLVISLLCLLFSFSASAELTKHDLELLDQDIQKIVKQYKLPSLAYAILQKNTSPFIKVSGVTNIKNNTLADQHTQYRIASISKMFVGIAVMQLVETKQVKLSDKVSDLYPELEFHNPWQDTHPLRLVHLLENTTGWNDISLSEFAYENNPALNLDDALAINSNSRTSRWPPGTRQAYTNSAATVAARIVEKLSGLKFTDYVGQHIFTPLNMLNSSYAQPLAQDNAATGYKRHQPVPFKHILMQPSGSLSASIEDMSRFTMMLINQGEPLLSANTLIRMEHSESTNLNQFAAGYGIANFLRYYQGHRYRGHDGALPGWMSELVYSPKHKTGFVMLLNSEHPAAYRALTLLISKALANSYAKPEFAQSKIPEELIAQSGYYQYINPRNEKQFFLERLIATRKLTVTQDSANFSSLLPANWQRTLYYSEQGKWLNPQGEEVMAFANDPIEGEVLHYGNLVFKSVSGFQAWADKVIAIAWLLLLIGLILHSCYWPWRRKKLTAPEVQLRQSLSFNAWSALLFLLFLAIGLMSAIDRLGHIGFFSLGLMLSTLLLAATSLWSVWKLKLLYNQLTAKKAFYVASLFAALQLMVVVYLAAHGVIGIQSWN</sequence>
<dbReference type="Gene3D" id="3.40.710.10">
    <property type="entry name" value="DD-peptidase/beta-lactamase superfamily"/>
    <property type="match status" value="1"/>
</dbReference>
<evidence type="ECO:0000313" key="4">
    <source>
        <dbReference type="EMBL" id="TMP81541.1"/>
    </source>
</evidence>
<dbReference type="SUPFAM" id="SSF56601">
    <property type="entry name" value="beta-lactamase/transpeptidase-like"/>
    <property type="match status" value="1"/>
</dbReference>
<name>A0A5S3YVM1_9GAMM</name>